<dbReference type="GO" id="GO:0016853">
    <property type="term" value="F:isomerase activity"/>
    <property type="evidence" value="ECO:0007669"/>
    <property type="project" value="InterPro"/>
</dbReference>
<dbReference type="AlphaFoldDB" id="A0A238XTX1"/>
<evidence type="ECO:0000313" key="2">
    <source>
        <dbReference type="Proteomes" id="UP000198403"/>
    </source>
</evidence>
<dbReference type="GO" id="GO:0005975">
    <property type="term" value="P:carbohydrate metabolic process"/>
    <property type="evidence" value="ECO:0007669"/>
    <property type="project" value="InterPro"/>
</dbReference>
<dbReference type="Gene3D" id="2.70.98.10">
    <property type="match status" value="1"/>
</dbReference>
<protein>
    <submittedName>
        <fullName evidence="1">Aldose 1-epimerase</fullName>
    </submittedName>
</protein>
<organism evidence="1 2">
    <name type="scientific">Blastococcus mobilis</name>
    <dbReference type="NCBI Taxonomy" id="1938746"/>
    <lineage>
        <taxon>Bacteria</taxon>
        <taxon>Bacillati</taxon>
        <taxon>Actinomycetota</taxon>
        <taxon>Actinomycetes</taxon>
        <taxon>Geodermatophilales</taxon>
        <taxon>Geodermatophilaceae</taxon>
        <taxon>Blastococcus</taxon>
    </lineage>
</organism>
<proteinExistence type="predicted"/>
<evidence type="ECO:0000313" key="1">
    <source>
        <dbReference type="EMBL" id="SNR61893.1"/>
    </source>
</evidence>
<dbReference type="RefSeq" id="WP_089337261.1">
    <property type="nucleotide sequence ID" value="NZ_FZNO01000015.1"/>
</dbReference>
<gene>
    <name evidence="1" type="ORF">SAMN06272737_115102</name>
</gene>
<dbReference type="OrthoDB" id="4739604at2"/>
<reference evidence="1 2" key="1">
    <citation type="submission" date="2017-06" db="EMBL/GenBank/DDBJ databases">
        <authorList>
            <person name="Kim H.J."/>
            <person name="Triplett B.A."/>
        </authorList>
    </citation>
    <scope>NUCLEOTIDE SEQUENCE [LARGE SCALE GENOMIC DNA]</scope>
    <source>
        <strain evidence="1 2">DSM 44272</strain>
    </source>
</reference>
<dbReference type="InterPro" id="IPR011013">
    <property type="entry name" value="Gal_mutarotase_sf_dom"/>
</dbReference>
<dbReference type="Pfam" id="PF01263">
    <property type="entry name" value="Aldose_epim"/>
    <property type="match status" value="1"/>
</dbReference>
<dbReference type="CDD" id="cd09022">
    <property type="entry name" value="Aldose_epim_Ec_YihR"/>
    <property type="match status" value="1"/>
</dbReference>
<name>A0A238XTX1_9ACTN</name>
<dbReference type="Proteomes" id="UP000198403">
    <property type="component" value="Unassembled WGS sequence"/>
</dbReference>
<dbReference type="InterPro" id="IPR037480">
    <property type="entry name" value="YihR-like"/>
</dbReference>
<dbReference type="GO" id="GO:0030246">
    <property type="term" value="F:carbohydrate binding"/>
    <property type="evidence" value="ECO:0007669"/>
    <property type="project" value="InterPro"/>
</dbReference>
<dbReference type="EMBL" id="FZNO01000015">
    <property type="protein sequence ID" value="SNR61893.1"/>
    <property type="molecule type" value="Genomic_DNA"/>
</dbReference>
<accession>A0A238XTX1</accession>
<dbReference type="SUPFAM" id="SSF74650">
    <property type="entry name" value="Galactose mutarotase-like"/>
    <property type="match status" value="1"/>
</dbReference>
<keyword evidence="2" id="KW-1185">Reference proteome</keyword>
<sequence>MAQHSWPSTEPTEVVLSAGAARLAVDLRGGGMRSLTVAGWEVLAGYPAGTVVEGWPGAVLLPWPNRIRDGRWTWKGRELQLEVGSPEEPHAIHGLVAWQPWTAIDASADTVTVATVVEPHPGYPFRIAGAVDYRLGGDRLAVTVRVRNPGPDPAPFGVGMHPYLSVGATRDGGIGDADLNLPVRTVLDLDNGLPTGERGPFDGAIGRIGDRALDDAFSDLVRDDDGWARVGLRGTAGELELAVDESWPWLQVFSGDVLPEGRRRRSLAVEPMTCPPNALADGVDLLVLQPGADWSGTWTLSWTAA</sequence>
<dbReference type="InterPro" id="IPR014718">
    <property type="entry name" value="GH-type_carb-bd"/>
</dbReference>
<dbReference type="InterPro" id="IPR008183">
    <property type="entry name" value="Aldose_1/G6P_1-epimerase"/>
</dbReference>